<organism evidence="3 4">
    <name type="scientific">Persicimonas caeni</name>
    <dbReference type="NCBI Taxonomy" id="2292766"/>
    <lineage>
        <taxon>Bacteria</taxon>
        <taxon>Deltaproteobacteria</taxon>
        <taxon>Bradymonadales</taxon>
        <taxon>Bradymonadaceae</taxon>
        <taxon>Persicimonas</taxon>
    </lineage>
</organism>
<keyword evidence="2" id="KW-0732">Signal</keyword>
<dbReference type="RefSeq" id="WP_141199904.1">
    <property type="nucleotide sequence ID" value="NZ_CP041186.1"/>
</dbReference>
<evidence type="ECO:0000256" key="2">
    <source>
        <dbReference type="SAM" id="SignalP"/>
    </source>
</evidence>
<feature type="compositionally biased region" description="Polar residues" evidence="1">
    <location>
        <begin position="48"/>
        <end position="58"/>
    </location>
</feature>
<dbReference type="InterPro" id="IPR014094">
    <property type="entry name" value="LpoB"/>
</dbReference>
<feature type="signal peptide" evidence="2">
    <location>
        <begin position="1"/>
        <end position="25"/>
    </location>
</feature>
<reference evidence="3 4" key="1">
    <citation type="submission" date="2019-06" db="EMBL/GenBank/DDBJ databases">
        <title>Persicimonas caeni gen. nov., sp. nov., a predatory bacterium isolated from solar saltern.</title>
        <authorList>
            <person name="Wang S."/>
        </authorList>
    </citation>
    <scope>NUCLEOTIDE SEQUENCE [LARGE SCALE GENOMIC DNA]</scope>
    <source>
        <strain evidence="3 4">YN101</strain>
    </source>
</reference>
<dbReference type="Pfam" id="PF13036">
    <property type="entry name" value="LpoB"/>
    <property type="match status" value="1"/>
</dbReference>
<dbReference type="EMBL" id="CP041186">
    <property type="protein sequence ID" value="QDG53448.1"/>
    <property type="molecule type" value="Genomic_DNA"/>
</dbReference>
<dbReference type="Proteomes" id="UP000315995">
    <property type="component" value="Chromosome"/>
</dbReference>
<accession>A0A4Y6PYQ2</accession>
<sequence length="230" mass="24773">MTVRSPFTRSVVVLTLAAMAIGHLAGCASDSSAANQQSETQAERVPQANANAQTSPTDTDGGDRHEVSAKELLLDRQDLDRLNQTLLEQYESSELASTWAQQTDSGNRPLLIFAPFANETDAPVGASIDAIVMKLETQLVNRPESGVISPENASELVAVAFQQEPDSELDALALFGKQAKADYVVTGRVSSDAKPEPPTRRVTYTVQMYVLDVDTKAIVHETTTTVTKPN</sequence>
<feature type="region of interest" description="Disordered" evidence="1">
    <location>
        <begin position="32"/>
        <end position="64"/>
    </location>
</feature>
<evidence type="ECO:0008006" key="5">
    <source>
        <dbReference type="Google" id="ProtNLM"/>
    </source>
</evidence>
<evidence type="ECO:0000313" key="3">
    <source>
        <dbReference type="EMBL" id="QDG53448.1"/>
    </source>
</evidence>
<gene>
    <name evidence="3" type="ORF">FIV42_22690</name>
</gene>
<accession>A0A5B8YGG1</accession>
<protein>
    <recommendedName>
        <fullName evidence="5">Penicillin-binding protein activator LpoB</fullName>
    </recommendedName>
</protein>
<feature type="chain" id="PRO_5030106703" description="Penicillin-binding protein activator LpoB" evidence="2">
    <location>
        <begin position="26"/>
        <end position="230"/>
    </location>
</feature>
<dbReference type="Gene3D" id="3.40.50.10610">
    <property type="entry name" value="ABC-type transport auxiliary lipoprotein component"/>
    <property type="match status" value="1"/>
</dbReference>
<keyword evidence="4" id="KW-1185">Reference proteome</keyword>
<dbReference type="AlphaFoldDB" id="A0A4Y6PYQ2"/>
<evidence type="ECO:0000256" key="1">
    <source>
        <dbReference type="SAM" id="MobiDB-lite"/>
    </source>
</evidence>
<evidence type="ECO:0000313" key="4">
    <source>
        <dbReference type="Proteomes" id="UP000315995"/>
    </source>
</evidence>
<name>A0A4Y6PYQ2_PERCE</name>
<proteinExistence type="predicted"/>